<dbReference type="InterPro" id="IPR011009">
    <property type="entry name" value="Kinase-like_dom_sf"/>
</dbReference>
<dbReference type="Gene3D" id="3.60.40.10">
    <property type="entry name" value="PPM-type phosphatase domain"/>
    <property type="match status" value="1"/>
</dbReference>
<dbReference type="InterPro" id="IPR001932">
    <property type="entry name" value="PPM-type_phosphatase-like_dom"/>
</dbReference>
<sequence length="539" mass="57783">MPEERSPEELAAEAEGMTHADMGPPQEELSSPDEGEFLEETLLPSTVENATLEPGSTHTWGSLTFRVEGPFWGGWMAALQDGQGLLVRPGYKAELLEGLGHHRLLPRLVYSGPEGTALEALEGEPLYRPLPLSVALGVVQPLAQLVYFLELKGLALVDLEPQSLRQTPEGPKLALPPRLARLGEPPPKVWRPGYTPPEVLAETTLSGKSGVYLLGALLFELLTGSPLPAEGPSELLLSGLRPPGLPQALARMLAPAEVRATPQEALGLLKRLAQPREVGVVLELGEATTVGLNPGRQHNQDAYAYRLERVQSEFGRTLLLRACVCDGMGGMAAGERASQAAAEGFIAGEPPHPLDDPKAQAEWGVRLAWAANQAVLEALGGLDGGCTLSGVVLWGDRYTLAHVGDSRVYLWRGERLRRLTRDHSLVGVLVESGALSPEEAQRHPDRNQVLRSLGNLRRPQEGYVETLEETMGQVADTLQPGEVLLLLSDGVWGEVEEARMAAIMAQARSPQAAAEALVGAAIEAGAPDNATALLIFRRS</sequence>
<dbReference type="SUPFAM" id="SSF81606">
    <property type="entry name" value="PP2C-like"/>
    <property type="match status" value="1"/>
</dbReference>
<feature type="region of interest" description="Disordered" evidence="1">
    <location>
        <begin position="1"/>
        <end position="34"/>
    </location>
</feature>
<dbReference type="Gene3D" id="1.10.510.10">
    <property type="entry name" value="Transferase(Phosphotransferase) domain 1"/>
    <property type="match status" value="1"/>
</dbReference>
<gene>
    <name evidence="3" type="primary">stp</name>
    <name evidence="3" type="ORF">Mlute_01435</name>
</gene>
<evidence type="ECO:0000313" key="3">
    <source>
        <dbReference type="EMBL" id="RIH85953.1"/>
    </source>
</evidence>
<evidence type="ECO:0000259" key="2">
    <source>
        <dbReference type="PROSITE" id="PS51746"/>
    </source>
</evidence>
<dbReference type="AlphaFoldDB" id="A0A399EQW7"/>
<dbReference type="CDD" id="cd00143">
    <property type="entry name" value="PP2Cc"/>
    <property type="match status" value="1"/>
</dbReference>
<feature type="domain" description="PPM-type phosphatase" evidence="2">
    <location>
        <begin position="283"/>
        <end position="537"/>
    </location>
</feature>
<dbReference type="PROSITE" id="PS51746">
    <property type="entry name" value="PPM_2"/>
    <property type="match status" value="1"/>
</dbReference>
<organism evidence="3 4">
    <name type="scientific">Meiothermus luteus</name>
    <dbReference type="NCBI Taxonomy" id="2026184"/>
    <lineage>
        <taxon>Bacteria</taxon>
        <taxon>Thermotogati</taxon>
        <taxon>Deinococcota</taxon>
        <taxon>Deinococci</taxon>
        <taxon>Thermales</taxon>
        <taxon>Thermaceae</taxon>
        <taxon>Meiothermus</taxon>
    </lineage>
</organism>
<dbReference type="GO" id="GO:0004722">
    <property type="term" value="F:protein serine/threonine phosphatase activity"/>
    <property type="evidence" value="ECO:0007669"/>
    <property type="project" value="UniProtKB-EC"/>
</dbReference>
<name>A0A399EQW7_9DEIN</name>
<proteinExistence type="predicted"/>
<dbReference type="SMART" id="SM00331">
    <property type="entry name" value="PP2C_SIG"/>
    <property type="match status" value="1"/>
</dbReference>
<dbReference type="InterPro" id="IPR036457">
    <property type="entry name" value="PPM-type-like_dom_sf"/>
</dbReference>
<keyword evidence="3" id="KW-0378">Hydrolase</keyword>
<reference evidence="3 4" key="1">
    <citation type="submission" date="2018-08" db="EMBL/GenBank/DDBJ databases">
        <title>Meiothermus luteus KCTC 52599 genome sequencing project.</title>
        <authorList>
            <person name="Da Costa M.S."/>
            <person name="Albuquerque L."/>
            <person name="Raposo P."/>
            <person name="Froufe H.J.C."/>
            <person name="Barroso C.S."/>
            <person name="Egas C."/>
        </authorList>
    </citation>
    <scope>NUCLEOTIDE SEQUENCE [LARGE SCALE GENOMIC DNA]</scope>
    <source>
        <strain evidence="3 4">KCTC 52599</strain>
    </source>
</reference>
<accession>A0A399EQW7</accession>
<dbReference type="InterPro" id="IPR015655">
    <property type="entry name" value="PP2C"/>
</dbReference>
<protein>
    <submittedName>
        <fullName evidence="3">Serine/threonine phosphatase stp</fullName>
        <ecNumber evidence="3">3.1.3.16</ecNumber>
    </submittedName>
</protein>
<evidence type="ECO:0000313" key="4">
    <source>
        <dbReference type="Proteomes" id="UP000265800"/>
    </source>
</evidence>
<evidence type="ECO:0000256" key="1">
    <source>
        <dbReference type="SAM" id="MobiDB-lite"/>
    </source>
</evidence>
<comment type="caution">
    <text evidence="3">The sequence shown here is derived from an EMBL/GenBank/DDBJ whole genome shotgun (WGS) entry which is preliminary data.</text>
</comment>
<dbReference type="PANTHER" id="PTHR47992">
    <property type="entry name" value="PROTEIN PHOSPHATASE"/>
    <property type="match status" value="1"/>
</dbReference>
<dbReference type="OrthoDB" id="9801841at2"/>
<dbReference type="EMBL" id="QWKZ01000038">
    <property type="protein sequence ID" value="RIH85953.1"/>
    <property type="molecule type" value="Genomic_DNA"/>
</dbReference>
<keyword evidence="4" id="KW-1185">Reference proteome</keyword>
<dbReference type="SUPFAM" id="SSF56112">
    <property type="entry name" value="Protein kinase-like (PK-like)"/>
    <property type="match status" value="1"/>
</dbReference>
<dbReference type="Pfam" id="PF00481">
    <property type="entry name" value="PP2C"/>
    <property type="match status" value="1"/>
</dbReference>
<dbReference type="RefSeq" id="WP_119360064.1">
    <property type="nucleotide sequence ID" value="NZ_QWKZ01000038.1"/>
</dbReference>
<dbReference type="Proteomes" id="UP000265800">
    <property type="component" value="Unassembled WGS sequence"/>
</dbReference>
<dbReference type="SMART" id="SM00332">
    <property type="entry name" value="PP2Cc"/>
    <property type="match status" value="1"/>
</dbReference>
<dbReference type="EC" id="3.1.3.16" evidence="3"/>